<reference evidence="2 3" key="1">
    <citation type="submission" date="2023-11" db="EMBL/GenBank/DDBJ databases">
        <title>Analysis of the Genomes of Mucilaginibacter gossypii cycad 4 and M. sabulilitoris SNA2: microbes with the potential for plant growth promotion.</title>
        <authorList>
            <person name="Hirsch A.M."/>
            <person name="Humm E."/>
            <person name="Rubbi M."/>
            <person name="Del Vecchio G."/>
            <person name="Ha S.M."/>
            <person name="Pellegrini M."/>
            <person name="Gunsalus R.P."/>
        </authorList>
    </citation>
    <scope>NUCLEOTIDE SEQUENCE [LARGE SCALE GENOMIC DNA]</scope>
    <source>
        <strain evidence="2 3">SNA2</strain>
    </source>
</reference>
<evidence type="ECO:0000313" key="2">
    <source>
        <dbReference type="EMBL" id="WPU94010.1"/>
    </source>
</evidence>
<feature type="domain" description="DUF5977" evidence="1">
    <location>
        <begin position="1068"/>
        <end position="1131"/>
    </location>
</feature>
<dbReference type="Pfam" id="PF19404">
    <property type="entry name" value="DUF5977"/>
    <property type="match status" value="3"/>
</dbReference>
<evidence type="ECO:0000259" key="1">
    <source>
        <dbReference type="Pfam" id="PF19404"/>
    </source>
</evidence>
<evidence type="ECO:0000313" key="3">
    <source>
        <dbReference type="Proteomes" id="UP001324380"/>
    </source>
</evidence>
<feature type="domain" description="DUF5977" evidence="1">
    <location>
        <begin position="1003"/>
        <end position="1067"/>
    </location>
</feature>
<protein>
    <submittedName>
        <fullName evidence="2">DUF5977 domain-containing protein</fullName>
    </submittedName>
</protein>
<sequence>MTLPSPSAAALGKFGSIPVSPSNGIPKINIPIFERQGGNNKCGLSISLDYHAGGVRVDEIASNVGLGWALNAGGVITRTINGNPDELDLPDEKGFLVDQRSLPRDAVGASYTADATTYTTPGNMMQDGRMDGQIDDYSFNFNGRSGKFYLGKNGDVLITPQQKLIIEKTDSGNGTNITSKITITTEDGFKYEFADQETTYSSTWTYAREYPTAWYLSKITNPNGADVITFQYETFGAAHTVSNVTSEKYALSSAQYTTPTPAYLYSNYQVTESGNYKRLLKIQFADLTEVNFSYDATNRTDWASDKALNSITISNNNKQYKKFDLKQKYASNRLFLDKVILKDATSAAKGEYAFDYNGDADLPERLSANQDHWGFPTRNPDGRMIPAEYRMQQSYPGPAPKLYEGGYRNASFVTINGTIKKMTYPTGGYTLFEMEANDANITDYNPNLYIPGLSSGYDVIGGARIRKIQDYDGLGTTPALTREFTYTLPDGKSSGVIANYPHYSDALSYDFKQLPPTDRQTTEIGPGGIITVEAGDVRYPSLGYWSPLPIPGYGSSGGVYHLQPGYRELYQSTDYNVLIRSSSSLSNLAFAMGSPVTYQRVEEKISGTNPTSNGKTVRIFSVFGDYDTASDFSTSQFPHPPPRFKDWLYGLMKQELVYDAQNRLIKKTENKYDAIEGEDLITTPTRMENFRSVMVSPIKFTTREITKPSFNDGAPVYWMHCSYYPATGREQLAGSTNTTYANNGDSVVVKTTNTYDPSNYYIRSQSIQKSNQALITTTYKYPKDMISEGKDPAGIFQQMASLNIINPMVEQTDVLSKDAATNQLKWIGIQYFNPTGAVYAPKSAAVKQLSYPIDTISKFNRYDSYGNILEQQKTGGPKEVYLWSYSGQYPVAKIINSDYTTVSSIITQTQIDNAAATGDAALRALLNTLRTDSRLKNSQVTAYTYTPLIGITSTTDAKGETTIFEYDSSQRLMNVKDKDGNIVNNYRYNYANSATDDLGRTIYYNVEKRGDFTKNNCPSGGTGGITTYTVSAKSYSSIINQADADQKAQDDVNRNGQQYANTNGWCTFFNTAQIGVFTRNTCSVTVPGSTVTYTVPAGTHSSPVSQADADQKAKDDVNTNGQSYANTNGICATYYNTEQKRDFTKNNCGSGSTGTVVSYIVPANKYSSAISVGDANQIALNDITANGQNYANANGSCNSSCSFAPAQGWSVLSGSLTNIGTSVSLNIRFSSTSGNIYDLAGPYTIASIIGSCSTGNSHTFNTIQDSTGGSRNWQVTIAGGTISVKLLNGPKPVGSEVIFLAGGYSL</sequence>
<dbReference type="InterPro" id="IPR046020">
    <property type="entry name" value="DUF5977"/>
</dbReference>
<keyword evidence="3" id="KW-1185">Reference proteome</keyword>
<organism evidence="2 3">
    <name type="scientific">Mucilaginibacter sabulilitoris</name>
    <dbReference type="NCBI Taxonomy" id="1173583"/>
    <lineage>
        <taxon>Bacteria</taxon>
        <taxon>Pseudomonadati</taxon>
        <taxon>Bacteroidota</taxon>
        <taxon>Sphingobacteriia</taxon>
        <taxon>Sphingobacteriales</taxon>
        <taxon>Sphingobacteriaceae</taxon>
        <taxon>Mucilaginibacter</taxon>
    </lineage>
</organism>
<name>A0ABZ0TRA1_9SPHI</name>
<feature type="domain" description="DUF5977" evidence="1">
    <location>
        <begin position="1134"/>
        <end position="1198"/>
    </location>
</feature>
<dbReference type="EMBL" id="CP139558">
    <property type="protein sequence ID" value="WPU94010.1"/>
    <property type="molecule type" value="Genomic_DNA"/>
</dbReference>
<gene>
    <name evidence="2" type="ORF">SNE25_00530</name>
</gene>
<dbReference type="RefSeq" id="WP_321563137.1">
    <property type="nucleotide sequence ID" value="NZ_CP139558.1"/>
</dbReference>
<dbReference type="Proteomes" id="UP001324380">
    <property type="component" value="Chromosome"/>
</dbReference>
<accession>A0ABZ0TRA1</accession>
<proteinExistence type="predicted"/>